<dbReference type="AlphaFoldDB" id="A0A7W9AQI2"/>
<comment type="caution">
    <text evidence="9">The sequence shown here is derived from an EMBL/GenBank/DDBJ whole genome shotgun (WGS) entry which is preliminary data.</text>
</comment>
<keyword evidence="5 8" id="KW-0408">Iron</keyword>
<comment type="function">
    <text evidence="7">Cytochromes P450 are a group of heme-thiolate monooxygenases. They oxidize a variety of structurally unrelated compounds, including steroids, fatty acids, and xenobiotics.</text>
</comment>
<evidence type="ECO:0000256" key="8">
    <source>
        <dbReference type="RuleBase" id="RU000461"/>
    </source>
</evidence>
<dbReference type="Proteomes" id="UP000557739">
    <property type="component" value="Unassembled WGS sequence"/>
</dbReference>
<evidence type="ECO:0000256" key="4">
    <source>
        <dbReference type="ARBA" id="ARBA00023002"/>
    </source>
</evidence>
<keyword evidence="4 8" id="KW-0560">Oxidoreductase</keyword>
<name>A0A7W9AQI2_9SPHN</name>
<dbReference type="SUPFAM" id="SSF48264">
    <property type="entry name" value="Cytochrome P450"/>
    <property type="match status" value="1"/>
</dbReference>
<dbReference type="InterPro" id="IPR002397">
    <property type="entry name" value="Cyt_P450_B"/>
</dbReference>
<protein>
    <submittedName>
        <fullName evidence="9">Cytochrome P450</fullName>
    </submittedName>
</protein>
<evidence type="ECO:0000256" key="2">
    <source>
        <dbReference type="ARBA" id="ARBA00022617"/>
    </source>
</evidence>
<dbReference type="GO" id="GO:0020037">
    <property type="term" value="F:heme binding"/>
    <property type="evidence" value="ECO:0007669"/>
    <property type="project" value="InterPro"/>
</dbReference>
<gene>
    <name evidence="9" type="ORF">FHR19_001931</name>
</gene>
<dbReference type="PRINTS" id="PR00359">
    <property type="entry name" value="BP450"/>
</dbReference>
<keyword evidence="2 8" id="KW-0349">Heme</keyword>
<dbReference type="PANTHER" id="PTHR46696">
    <property type="entry name" value="P450, PUTATIVE (EUROFUNG)-RELATED"/>
    <property type="match status" value="1"/>
</dbReference>
<dbReference type="InterPro" id="IPR001128">
    <property type="entry name" value="Cyt_P450"/>
</dbReference>
<keyword evidence="6 8" id="KW-0503">Monooxygenase</keyword>
<evidence type="ECO:0000256" key="7">
    <source>
        <dbReference type="ARBA" id="ARBA00043906"/>
    </source>
</evidence>
<organism evidence="9 10">
    <name type="scientific">Sphingomonas yantingensis</name>
    <dbReference type="NCBI Taxonomy" id="1241761"/>
    <lineage>
        <taxon>Bacteria</taxon>
        <taxon>Pseudomonadati</taxon>
        <taxon>Pseudomonadota</taxon>
        <taxon>Alphaproteobacteria</taxon>
        <taxon>Sphingomonadales</taxon>
        <taxon>Sphingomonadaceae</taxon>
        <taxon>Sphingomonas</taxon>
    </lineage>
</organism>
<dbReference type="RefSeq" id="WP_184027425.1">
    <property type="nucleotide sequence ID" value="NZ_JACIJJ010000002.1"/>
</dbReference>
<evidence type="ECO:0000256" key="3">
    <source>
        <dbReference type="ARBA" id="ARBA00022723"/>
    </source>
</evidence>
<evidence type="ECO:0000256" key="5">
    <source>
        <dbReference type="ARBA" id="ARBA00023004"/>
    </source>
</evidence>
<accession>A0A7W9AQI2</accession>
<keyword evidence="10" id="KW-1185">Reference proteome</keyword>
<dbReference type="GO" id="GO:0016705">
    <property type="term" value="F:oxidoreductase activity, acting on paired donors, with incorporation or reduction of molecular oxygen"/>
    <property type="evidence" value="ECO:0007669"/>
    <property type="project" value="InterPro"/>
</dbReference>
<dbReference type="GO" id="GO:0004497">
    <property type="term" value="F:monooxygenase activity"/>
    <property type="evidence" value="ECO:0007669"/>
    <property type="project" value="UniProtKB-KW"/>
</dbReference>
<evidence type="ECO:0000313" key="10">
    <source>
        <dbReference type="Proteomes" id="UP000557739"/>
    </source>
</evidence>
<keyword evidence="3 8" id="KW-0479">Metal-binding</keyword>
<proteinExistence type="inferred from homology"/>
<evidence type="ECO:0000313" key="9">
    <source>
        <dbReference type="EMBL" id="MBB5698586.1"/>
    </source>
</evidence>
<evidence type="ECO:0000256" key="1">
    <source>
        <dbReference type="ARBA" id="ARBA00010617"/>
    </source>
</evidence>
<dbReference type="Pfam" id="PF00067">
    <property type="entry name" value="p450"/>
    <property type="match status" value="1"/>
</dbReference>
<dbReference type="EMBL" id="JACIJJ010000002">
    <property type="protein sequence ID" value="MBB5698586.1"/>
    <property type="molecule type" value="Genomic_DNA"/>
</dbReference>
<comment type="similarity">
    <text evidence="1 8">Belongs to the cytochrome P450 family.</text>
</comment>
<dbReference type="Gene3D" id="1.10.630.10">
    <property type="entry name" value="Cytochrome P450"/>
    <property type="match status" value="1"/>
</dbReference>
<dbReference type="PANTHER" id="PTHR46696:SF3">
    <property type="entry name" value="PULCHERRIMINIC ACID SYNTHASE"/>
    <property type="match status" value="1"/>
</dbReference>
<dbReference type="PROSITE" id="PS00086">
    <property type="entry name" value="CYTOCHROME_P450"/>
    <property type="match status" value="1"/>
</dbReference>
<evidence type="ECO:0000256" key="6">
    <source>
        <dbReference type="ARBA" id="ARBA00023033"/>
    </source>
</evidence>
<reference evidence="9 10" key="1">
    <citation type="submission" date="2020-08" db="EMBL/GenBank/DDBJ databases">
        <title>Genomic Encyclopedia of Type Strains, Phase IV (KMG-IV): sequencing the most valuable type-strain genomes for metagenomic binning, comparative biology and taxonomic classification.</title>
        <authorList>
            <person name="Goeker M."/>
        </authorList>
    </citation>
    <scope>NUCLEOTIDE SEQUENCE [LARGE SCALE GENOMIC DNA]</scope>
    <source>
        <strain evidence="9 10">DSM 27244</strain>
    </source>
</reference>
<dbReference type="GO" id="GO:0005506">
    <property type="term" value="F:iron ion binding"/>
    <property type="evidence" value="ECO:0007669"/>
    <property type="project" value="InterPro"/>
</dbReference>
<dbReference type="InterPro" id="IPR017972">
    <property type="entry name" value="Cyt_P450_CS"/>
</dbReference>
<sequence>MKAISKIQDFNDPHYNPFTAMKDAGEGSISDFYPELKRLRDLSPVFDGDLRRHFGLHGDLTMAHLRHVAVLGYKEVKDVLLAPKLYSNTVYGHNMGVFFGDSITIMDNPDHARYRQLFQKAFMPKMIASWGEHLIPRMINDLIDGFEGRGRAELISEFTLHFPFHFIHELMGLPIEDRAVFHKLAFGQIAITFDTEHGMDAVTKLKDYLTAVVHDRRDNPREGDFMSTIATAEVDGERLPDNVVISFFRQLMNAGGDTSFNGFSSVLTALLTHPDQFEQVKADRTLVPKAIEEGLRWNCPVPGISRTPVETVELGGVTINPGDHMMVFLASANRDEKAFERPDAFDISRATRNHAAFGYGPHMCIGQHLARLEMVNALNALLDRLPRLRLDGDFPPPEVCGMALRGPKAIHVRFD</sequence>
<dbReference type="InterPro" id="IPR036396">
    <property type="entry name" value="Cyt_P450_sf"/>
</dbReference>
<dbReference type="FunFam" id="1.10.630.10:FF:000018">
    <property type="entry name" value="Cytochrome P450 monooxygenase"/>
    <property type="match status" value="1"/>
</dbReference>